<feature type="compositionally biased region" description="Low complexity" evidence="1">
    <location>
        <begin position="228"/>
        <end position="238"/>
    </location>
</feature>
<feature type="compositionally biased region" description="Polar residues" evidence="1">
    <location>
        <begin position="1"/>
        <end position="23"/>
    </location>
</feature>
<reference evidence="3" key="1">
    <citation type="journal article" date="2022" name="New Phytol.">
        <title>Evolutionary transition to the ectomycorrhizal habit in the genomes of a hyperdiverse lineage of mushroom-forming fungi.</title>
        <authorList>
            <person name="Looney B."/>
            <person name="Miyauchi S."/>
            <person name="Morin E."/>
            <person name="Drula E."/>
            <person name="Courty P.E."/>
            <person name="Kohler A."/>
            <person name="Kuo A."/>
            <person name="LaButti K."/>
            <person name="Pangilinan J."/>
            <person name="Lipzen A."/>
            <person name="Riley R."/>
            <person name="Andreopoulos W."/>
            <person name="He G."/>
            <person name="Johnson J."/>
            <person name="Nolan M."/>
            <person name="Tritt A."/>
            <person name="Barry K.W."/>
            <person name="Grigoriev I.V."/>
            <person name="Nagy L.G."/>
            <person name="Hibbett D."/>
            <person name="Henrissat B."/>
            <person name="Matheny P.B."/>
            <person name="Labbe J."/>
            <person name="Martin F.M."/>
        </authorList>
    </citation>
    <scope>NUCLEOTIDE SEQUENCE</scope>
    <source>
        <strain evidence="3">BPL690</strain>
    </source>
</reference>
<dbReference type="AlphaFoldDB" id="A0AAD4QJ52"/>
<dbReference type="Gene3D" id="3.10.20.90">
    <property type="entry name" value="Phosphatidylinositol 3-kinase Catalytic Subunit, Chain A, domain 1"/>
    <property type="match status" value="1"/>
</dbReference>
<accession>A0AAD4QJ52</accession>
<name>A0AAD4QJ52_9AGAM</name>
<dbReference type="InterPro" id="IPR029071">
    <property type="entry name" value="Ubiquitin-like_domsf"/>
</dbReference>
<dbReference type="GO" id="GO:0012506">
    <property type="term" value="C:vesicle membrane"/>
    <property type="evidence" value="ECO:0007669"/>
    <property type="project" value="TreeGrafter"/>
</dbReference>
<dbReference type="EMBL" id="WTXG01000039">
    <property type="protein sequence ID" value="KAI0297290.1"/>
    <property type="molecule type" value="Genomic_DNA"/>
</dbReference>
<dbReference type="PANTHER" id="PTHR46467">
    <property type="entry name" value="TETHER CONTAINING UBX DOMAIN FOR GLUT4"/>
    <property type="match status" value="1"/>
</dbReference>
<dbReference type="GO" id="GO:0005634">
    <property type="term" value="C:nucleus"/>
    <property type="evidence" value="ECO:0007669"/>
    <property type="project" value="TreeGrafter"/>
</dbReference>
<dbReference type="Proteomes" id="UP001203297">
    <property type="component" value="Unassembled WGS sequence"/>
</dbReference>
<dbReference type="GO" id="GO:0005737">
    <property type="term" value="C:cytoplasm"/>
    <property type="evidence" value="ECO:0007669"/>
    <property type="project" value="TreeGrafter"/>
</dbReference>
<evidence type="ECO:0000313" key="3">
    <source>
        <dbReference type="EMBL" id="KAI0297290.1"/>
    </source>
</evidence>
<protein>
    <recommendedName>
        <fullName evidence="2">UBX domain-containing protein</fullName>
    </recommendedName>
</protein>
<dbReference type="GO" id="GO:0006886">
    <property type="term" value="P:intracellular protein transport"/>
    <property type="evidence" value="ECO:0007669"/>
    <property type="project" value="TreeGrafter"/>
</dbReference>
<dbReference type="SUPFAM" id="SSF54236">
    <property type="entry name" value="Ubiquitin-like"/>
    <property type="match status" value="1"/>
</dbReference>
<dbReference type="SMART" id="SM00166">
    <property type="entry name" value="UBX"/>
    <property type="match status" value="1"/>
</dbReference>
<dbReference type="PANTHER" id="PTHR46467:SF1">
    <property type="entry name" value="TETHER CONTAINING UBX DOMAIN FOR GLUT4"/>
    <property type="match status" value="1"/>
</dbReference>
<evidence type="ECO:0000256" key="1">
    <source>
        <dbReference type="SAM" id="MobiDB-lite"/>
    </source>
</evidence>
<proteinExistence type="predicted"/>
<keyword evidence="4" id="KW-1185">Reference proteome</keyword>
<feature type="region of interest" description="Disordered" evidence="1">
    <location>
        <begin position="213"/>
        <end position="260"/>
    </location>
</feature>
<dbReference type="PROSITE" id="PS50033">
    <property type="entry name" value="UBX"/>
    <property type="match status" value="1"/>
</dbReference>
<dbReference type="Pfam" id="PF00789">
    <property type="entry name" value="UBX"/>
    <property type="match status" value="1"/>
</dbReference>
<dbReference type="InterPro" id="IPR001012">
    <property type="entry name" value="UBX_dom"/>
</dbReference>
<gene>
    <name evidence="3" type="ORF">B0F90DRAFT_1740778</name>
</gene>
<evidence type="ECO:0000259" key="2">
    <source>
        <dbReference type="PROSITE" id="PS50033"/>
    </source>
</evidence>
<feature type="region of interest" description="Disordered" evidence="1">
    <location>
        <begin position="1"/>
        <end position="32"/>
    </location>
</feature>
<organism evidence="3 4">
    <name type="scientific">Multifurca ochricompacta</name>
    <dbReference type="NCBI Taxonomy" id="376703"/>
    <lineage>
        <taxon>Eukaryota</taxon>
        <taxon>Fungi</taxon>
        <taxon>Dikarya</taxon>
        <taxon>Basidiomycota</taxon>
        <taxon>Agaricomycotina</taxon>
        <taxon>Agaricomycetes</taxon>
        <taxon>Russulales</taxon>
        <taxon>Russulaceae</taxon>
        <taxon>Multifurca</taxon>
    </lineage>
</organism>
<evidence type="ECO:0000313" key="4">
    <source>
        <dbReference type="Proteomes" id="UP001203297"/>
    </source>
</evidence>
<comment type="caution">
    <text evidence="3">The sequence shown here is derived from an EMBL/GenBank/DDBJ whole genome shotgun (WGS) entry which is preliminary data.</text>
</comment>
<feature type="domain" description="UBX" evidence="2">
    <location>
        <begin position="102"/>
        <end position="185"/>
    </location>
</feature>
<dbReference type="CDD" id="cd01767">
    <property type="entry name" value="UBX"/>
    <property type="match status" value="1"/>
</dbReference>
<sequence length="260" mass="28736">MSTSNEAASPVTTDVSVASNSRTDTSENEAIVAPQTVEQPFKVYKPPTIPLPLEDLPEDYFTPTIADLKARQEQLHARATNLNNAPLRTRVQREQQVKTKLDRWPNTTIRVRFLDRTQLEKTFPSSSKIRSVYAFVLESLREDVKPIKFILSSNPPPRDLKVSDPAVRDLTLAELGLAPSSVLLLRFVDDSLNRSDLPAPLASAVLEHAVDLPAPPSFDRNQKKEDTSPAVSASSSSSKAKDPSDGDVKIPKWLKLSSKK</sequence>
<feature type="compositionally biased region" description="Basic and acidic residues" evidence="1">
    <location>
        <begin position="239"/>
        <end position="250"/>
    </location>
</feature>